<feature type="short sequence motif" description="Histidine triad motif" evidence="7 8">
    <location>
        <begin position="406"/>
        <end position="410"/>
    </location>
</feature>
<feature type="domain" description="EF-hand" evidence="9">
    <location>
        <begin position="13"/>
        <end position="48"/>
    </location>
</feature>
<dbReference type="InterPro" id="IPR033704">
    <property type="entry name" value="dUTPase_trimeric"/>
</dbReference>
<evidence type="ECO:0000259" key="9">
    <source>
        <dbReference type="PROSITE" id="PS50222"/>
    </source>
</evidence>
<evidence type="ECO:0000256" key="8">
    <source>
        <dbReference type="PROSITE-ProRule" id="PRU00464"/>
    </source>
</evidence>
<comment type="caution">
    <text evidence="11">The sequence shown here is derived from an EMBL/GenBank/DDBJ whole genome shotgun (WGS) entry which is preliminary data.</text>
</comment>
<organism evidence="11 12">
    <name type="scientific">Tenebrio molitor</name>
    <name type="common">Yellow mealworm beetle</name>
    <dbReference type="NCBI Taxonomy" id="7067"/>
    <lineage>
        <taxon>Eukaryota</taxon>
        <taxon>Metazoa</taxon>
        <taxon>Ecdysozoa</taxon>
        <taxon>Arthropoda</taxon>
        <taxon>Hexapoda</taxon>
        <taxon>Insecta</taxon>
        <taxon>Pterygota</taxon>
        <taxon>Neoptera</taxon>
        <taxon>Endopterygota</taxon>
        <taxon>Coleoptera</taxon>
        <taxon>Polyphaga</taxon>
        <taxon>Cucujiformia</taxon>
        <taxon>Tenebrionidae</taxon>
        <taxon>Tenebrio</taxon>
    </lineage>
</organism>
<dbReference type="InterPro" id="IPR011146">
    <property type="entry name" value="HIT-like"/>
</dbReference>
<accession>A0A8J6L9L3</accession>
<dbReference type="FunFam" id="3.30.428.10:FF:000005">
    <property type="entry name" value="Histidine triad nucleotide-binding protein 1"/>
    <property type="match status" value="1"/>
</dbReference>
<evidence type="ECO:0000256" key="5">
    <source>
        <dbReference type="ARBA" id="ARBA00023080"/>
    </source>
</evidence>
<dbReference type="GO" id="GO:0000287">
    <property type="term" value="F:magnesium ion binding"/>
    <property type="evidence" value="ECO:0007669"/>
    <property type="project" value="InterPro"/>
</dbReference>
<comment type="pathway">
    <text evidence="1">Pyrimidine metabolism; dUMP biosynthesis; dUMP from dCTP (dUTP route): step 2/2.</text>
</comment>
<dbReference type="PROSITE" id="PS51084">
    <property type="entry name" value="HIT_2"/>
    <property type="match status" value="1"/>
</dbReference>
<dbReference type="Pfam" id="PF13405">
    <property type="entry name" value="EF-hand_6"/>
    <property type="match status" value="1"/>
</dbReference>
<feature type="active site" description="Tele-AMP-histidine intermediate" evidence="6">
    <location>
        <position position="408"/>
    </location>
</feature>
<dbReference type="InterPro" id="IPR008181">
    <property type="entry name" value="dUTPase"/>
</dbReference>
<keyword evidence="5" id="KW-0546">Nucleotide metabolism</keyword>
<dbReference type="GO" id="GO:0005509">
    <property type="term" value="F:calcium ion binding"/>
    <property type="evidence" value="ECO:0007669"/>
    <property type="project" value="InterPro"/>
</dbReference>
<dbReference type="NCBIfam" id="TIGR00576">
    <property type="entry name" value="dut"/>
    <property type="match status" value="1"/>
</dbReference>
<dbReference type="InterPro" id="IPR011992">
    <property type="entry name" value="EF-hand-dom_pair"/>
</dbReference>
<evidence type="ECO:0000313" key="11">
    <source>
        <dbReference type="EMBL" id="KAH0813834.1"/>
    </source>
</evidence>
<dbReference type="CDD" id="cd01276">
    <property type="entry name" value="PKCI_related"/>
    <property type="match status" value="1"/>
</dbReference>
<gene>
    <name evidence="11" type="ORF">GEV33_008960</name>
</gene>
<dbReference type="PROSITE" id="PS00892">
    <property type="entry name" value="HIT_1"/>
    <property type="match status" value="1"/>
</dbReference>
<keyword evidence="4" id="KW-0106">Calcium</keyword>
<dbReference type="PANTHER" id="PTHR23089">
    <property type="entry name" value="HISTIDINE TRIAD HIT PROTEIN"/>
    <property type="match status" value="1"/>
</dbReference>
<dbReference type="SUPFAM" id="SSF54197">
    <property type="entry name" value="HIT-like"/>
    <property type="match status" value="1"/>
</dbReference>
<dbReference type="CDD" id="cd00051">
    <property type="entry name" value="EFh"/>
    <property type="match status" value="2"/>
</dbReference>
<dbReference type="SUPFAM" id="SSF47473">
    <property type="entry name" value="EF-hand"/>
    <property type="match status" value="1"/>
</dbReference>
<dbReference type="InterPro" id="IPR019808">
    <property type="entry name" value="Histidine_triad_CS"/>
</dbReference>
<dbReference type="GO" id="GO:0046081">
    <property type="term" value="P:dUTP catabolic process"/>
    <property type="evidence" value="ECO:0007669"/>
    <property type="project" value="InterPro"/>
</dbReference>
<feature type="domain" description="EF-hand" evidence="9">
    <location>
        <begin position="86"/>
        <end position="121"/>
    </location>
</feature>
<dbReference type="Pfam" id="PF01230">
    <property type="entry name" value="HIT"/>
    <property type="match status" value="1"/>
</dbReference>
<evidence type="ECO:0000256" key="1">
    <source>
        <dbReference type="ARBA" id="ARBA00005142"/>
    </source>
</evidence>
<dbReference type="GO" id="GO:0006226">
    <property type="term" value="P:dUMP biosynthetic process"/>
    <property type="evidence" value="ECO:0007669"/>
    <property type="project" value="UniProtKB-UniPathway"/>
</dbReference>
<evidence type="ECO:0000256" key="6">
    <source>
        <dbReference type="PIRSR" id="PIRSR601310-1"/>
    </source>
</evidence>
<dbReference type="UniPathway" id="UPA00610">
    <property type="reaction ID" value="UER00666"/>
</dbReference>
<dbReference type="FunFam" id="1.10.238.10:FF:000003">
    <property type="entry name" value="Calmodulin A"/>
    <property type="match status" value="1"/>
</dbReference>
<evidence type="ECO:0000256" key="4">
    <source>
        <dbReference type="ARBA" id="ARBA00022837"/>
    </source>
</evidence>
<dbReference type="PROSITE" id="PS00018">
    <property type="entry name" value="EF_HAND_1"/>
    <property type="match status" value="1"/>
</dbReference>
<dbReference type="GO" id="GO:0004170">
    <property type="term" value="F:dUTP diphosphatase activity"/>
    <property type="evidence" value="ECO:0007669"/>
    <property type="project" value="InterPro"/>
</dbReference>
<dbReference type="EMBL" id="JABDTM020024914">
    <property type="protein sequence ID" value="KAH0813834.1"/>
    <property type="molecule type" value="Genomic_DNA"/>
</dbReference>
<keyword evidence="3" id="KW-0378">Hydrolase</keyword>
<evidence type="ECO:0000256" key="3">
    <source>
        <dbReference type="ARBA" id="ARBA00022801"/>
    </source>
</evidence>
<reference evidence="11" key="1">
    <citation type="journal article" date="2020" name="J Insects Food Feed">
        <title>The yellow mealworm (Tenebrio molitor) genome: a resource for the emerging insects as food and feed industry.</title>
        <authorList>
            <person name="Eriksson T."/>
            <person name="Andere A."/>
            <person name="Kelstrup H."/>
            <person name="Emery V."/>
            <person name="Picard C."/>
        </authorList>
    </citation>
    <scope>NUCLEOTIDE SEQUENCE</scope>
    <source>
        <strain evidence="11">Stoneville</strain>
        <tissue evidence="11">Whole head</tissue>
    </source>
</reference>
<dbReference type="CDD" id="cd07557">
    <property type="entry name" value="trimeric_dUTPase"/>
    <property type="match status" value="1"/>
</dbReference>
<dbReference type="Pfam" id="PF13499">
    <property type="entry name" value="EF-hand_7"/>
    <property type="match status" value="1"/>
</dbReference>
<protein>
    <submittedName>
        <fullName evidence="11">Uncharacterized protein</fullName>
    </submittedName>
</protein>
<evidence type="ECO:0000256" key="7">
    <source>
        <dbReference type="PIRSR" id="PIRSR601310-3"/>
    </source>
</evidence>
<evidence type="ECO:0000313" key="12">
    <source>
        <dbReference type="Proteomes" id="UP000719412"/>
    </source>
</evidence>
<sequence length="422" mass="47079">MYLYEPPSKLTLTSVEEFQEAFQLFDNRGDGKIHVAQIGDALRALGQNPTESDVKKYTHQHKPDERVSFEVFLPIYQQISKSRSADTADDFIEGLRHFDKDGNGYISSAELRHLLTTLGEKLTDDEVEQLLQGQEDSQGNVNYEEYICSEFSKLEKRTKMPSSSIVMKYTKVVPEAYPPTKGSVKAAGYDLKSAYDCTVPARGKALVDTGIKVQLPEGCYGRIAPRSGLAVKNFIDVGAGVVDEDYRGVIKVVLFNHSDSPFEIKSGDRIAQFICERIYYPDLEEVKLPTPVVSRNMANEVQLAQTALSGGDTIFGKILRKELPCNFIYEDNLCVAFDDINPQAPVHFLVIPRKPIPQLSKAEDNDGPLLGHLLVVARKIAQKRNLKNGFRIVINDGPIGAQSVYHLHVHVLSGRQLQWPPG</sequence>
<dbReference type="InterPro" id="IPR018247">
    <property type="entry name" value="EF_Hand_1_Ca_BS"/>
</dbReference>
<dbReference type="Gene3D" id="3.30.428.10">
    <property type="entry name" value="HIT-like"/>
    <property type="match status" value="1"/>
</dbReference>
<dbReference type="InterPro" id="IPR036265">
    <property type="entry name" value="HIT-like_sf"/>
</dbReference>
<dbReference type="InterPro" id="IPR029054">
    <property type="entry name" value="dUTPase-like"/>
</dbReference>
<dbReference type="Gene3D" id="2.70.40.10">
    <property type="match status" value="1"/>
</dbReference>
<dbReference type="PRINTS" id="PR00332">
    <property type="entry name" value="HISTRIAD"/>
</dbReference>
<evidence type="ECO:0000256" key="2">
    <source>
        <dbReference type="ARBA" id="ARBA00022737"/>
    </source>
</evidence>
<dbReference type="SUPFAM" id="SSF51283">
    <property type="entry name" value="dUTPase-like"/>
    <property type="match status" value="1"/>
</dbReference>
<dbReference type="PROSITE" id="PS50222">
    <property type="entry name" value="EF_HAND_2"/>
    <property type="match status" value="2"/>
</dbReference>
<dbReference type="InterPro" id="IPR001310">
    <property type="entry name" value="Histidine_triad_HIT"/>
</dbReference>
<dbReference type="Pfam" id="PF00692">
    <property type="entry name" value="dUTPase"/>
    <property type="match status" value="1"/>
</dbReference>
<keyword evidence="12" id="KW-1185">Reference proteome</keyword>
<dbReference type="SMART" id="SM00054">
    <property type="entry name" value="EFh"/>
    <property type="match status" value="2"/>
</dbReference>
<dbReference type="AlphaFoldDB" id="A0A8J6L9L3"/>
<dbReference type="InterPro" id="IPR036157">
    <property type="entry name" value="dUTPase-like_sf"/>
</dbReference>
<dbReference type="InterPro" id="IPR002048">
    <property type="entry name" value="EF_hand_dom"/>
</dbReference>
<name>A0A8J6L9L3_TENMO</name>
<keyword evidence="2" id="KW-0677">Repeat</keyword>
<dbReference type="Proteomes" id="UP000719412">
    <property type="component" value="Unassembled WGS sequence"/>
</dbReference>
<dbReference type="Gene3D" id="1.10.238.10">
    <property type="entry name" value="EF-hand"/>
    <property type="match status" value="2"/>
</dbReference>
<feature type="domain" description="HIT" evidence="10">
    <location>
        <begin position="314"/>
        <end position="422"/>
    </location>
</feature>
<reference evidence="11" key="2">
    <citation type="submission" date="2021-08" db="EMBL/GenBank/DDBJ databases">
        <authorList>
            <person name="Eriksson T."/>
        </authorList>
    </citation>
    <scope>NUCLEOTIDE SEQUENCE</scope>
    <source>
        <strain evidence="11">Stoneville</strain>
        <tissue evidence="11">Whole head</tissue>
    </source>
</reference>
<proteinExistence type="predicted"/>
<evidence type="ECO:0000259" key="10">
    <source>
        <dbReference type="PROSITE" id="PS51084"/>
    </source>
</evidence>